<accession>A0ABW0ZGP7</accession>
<dbReference type="PANTHER" id="PTHR13504">
    <property type="entry name" value="FIDO DOMAIN-CONTAINING PROTEIN DDB_G0283145"/>
    <property type="match status" value="1"/>
</dbReference>
<dbReference type="InterPro" id="IPR036597">
    <property type="entry name" value="Fido-like_dom_sf"/>
</dbReference>
<dbReference type="InterPro" id="IPR003812">
    <property type="entry name" value="Fido"/>
</dbReference>
<evidence type="ECO:0000313" key="3">
    <source>
        <dbReference type="EMBL" id="MFC5730139.1"/>
    </source>
</evidence>
<dbReference type="Proteomes" id="UP001596072">
    <property type="component" value="Unassembled WGS sequence"/>
</dbReference>
<gene>
    <name evidence="3" type="ORF">ACFPQB_14545</name>
</gene>
<sequence length="563" mass="61204">MDKQSLDGAPNPEIPDTVLSVEIAPHGEEVVAWRQRGRGGDRADRTLREITVSLPPRIGDCQPGTPPFVAHRSDSALNAIARVDSAHGAHLAGLSALLLRAESVASSKIENVEATLDDYARARHGNKSNDSAVSMVAATRALAALISSVDGGCDITLDNILAAHHVLMENDPSERTHAGRLRSEQNWIGGSDYSPRGADYVPPPHEAVPAYIEDLLEFANRDDVPVMLQAALVHAQFESIHPFTDGNGRIGRALINTVFRRRGITTSVAIPLASALVAKRESYFDMLAAYRAGDAGPILLGLSRAAQTAAREADVSARRLAEMPEEWVRQHQKATGRAPRAKSASAKVLDRLLTEPFFTTEEMEESIGSSRTSTSDAIKVLQEAGILRPLTPNRKRNQVWAAVAVVDELEDLGLRVASETNNDPAWRDLQIRVVEELRRRDQESLARLEKLARSFAASPSIDAPTVSLKVMTPVSKQLSETSQRLMSPTFERLSRQLQEIATSRLDLQVPVALPKGVLREWSDALARSVQVPPAVREVMEAQRALAESGPEGEDEDGPSVGDR</sequence>
<comment type="caution">
    <text evidence="3">The sequence shown here is derived from an EMBL/GenBank/DDBJ whole genome shotgun (WGS) entry which is preliminary data.</text>
</comment>
<reference evidence="4" key="1">
    <citation type="journal article" date="2019" name="Int. J. Syst. Evol. Microbiol.">
        <title>The Global Catalogue of Microorganisms (GCM) 10K type strain sequencing project: providing services to taxonomists for standard genome sequencing and annotation.</title>
        <authorList>
            <consortium name="The Broad Institute Genomics Platform"/>
            <consortium name="The Broad Institute Genome Sequencing Center for Infectious Disease"/>
            <person name="Wu L."/>
            <person name="Ma J."/>
        </authorList>
    </citation>
    <scope>NUCLEOTIDE SEQUENCE [LARGE SCALE GENOMIC DNA]</scope>
    <source>
        <strain evidence="4">YIM 94188</strain>
    </source>
</reference>
<dbReference type="InterPro" id="IPR040198">
    <property type="entry name" value="Fido_containing"/>
</dbReference>
<feature type="domain" description="Fido" evidence="2">
    <location>
        <begin position="155"/>
        <end position="304"/>
    </location>
</feature>
<evidence type="ECO:0000313" key="4">
    <source>
        <dbReference type="Proteomes" id="UP001596072"/>
    </source>
</evidence>
<dbReference type="PANTHER" id="PTHR13504:SF38">
    <property type="entry name" value="FIDO DOMAIN-CONTAINING PROTEIN"/>
    <property type="match status" value="1"/>
</dbReference>
<dbReference type="SUPFAM" id="SSF140931">
    <property type="entry name" value="Fic-like"/>
    <property type="match status" value="1"/>
</dbReference>
<name>A0ABW0ZGP7_9ACTN</name>
<evidence type="ECO:0000259" key="2">
    <source>
        <dbReference type="PROSITE" id="PS51459"/>
    </source>
</evidence>
<feature type="region of interest" description="Disordered" evidence="1">
    <location>
        <begin position="542"/>
        <end position="563"/>
    </location>
</feature>
<dbReference type="EMBL" id="JBHSNS010000007">
    <property type="protein sequence ID" value="MFC5730139.1"/>
    <property type="molecule type" value="Genomic_DNA"/>
</dbReference>
<dbReference type="RefSeq" id="WP_136431922.1">
    <property type="nucleotide sequence ID" value="NZ_JBHSNS010000007.1"/>
</dbReference>
<keyword evidence="4" id="KW-1185">Reference proteome</keyword>
<dbReference type="Pfam" id="PF02661">
    <property type="entry name" value="Fic"/>
    <property type="match status" value="1"/>
</dbReference>
<proteinExistence type="predicted"/>
<protein>
    <submittedName>
        <fullName evidence="3">Fic family protein</fullName>
    </submittedName>
</protein>
<dbReference type="PROSITE" id="PS51459">
    <property type="entry name" value="FIDO"/>
    <property type="match status" value="1"/>
</dbReference>
<evidence type="ECO:0000256" key="1">
    <source>
        <dbReference type="SAM" id="MobiDB-lite"/>
    </source>
</evidence>
<dbReference type="Gene3D" id="1.10.3290.10">
    <property type="entry name" value="Fido-like domain"/>
    <property type="match status" value="1"/>
</dbReference>
<organism evidence="3 4">
    <name type="scientific">Nocardioides vastitatis</name>
    <dbReference type="NCBI Taxonomy" id="2568655"/>
    <lineage>
        <taxon>Bacteria</taxon>
        <taxon>Bacillati</taxon>
        <taxon>Actinomycetota</taxon>
        <taxon>Actinomycetes</taxon>
        <taxon>Propionibacteriales</taxon>
        <taxon>Nocardioidaceae</taxon>
        <taxon>Nocardioides</taxon>
    </lineage>
</organism>